<sequence length="600" mass="61887">MDEGPLNQLPLPGFFSELQMTCAVGAAEAAVPTAKVPQARAEATRRFHVFREFMSWSRCRLDVTVALRGVAREASRCPRGAPGAQGLLLDELELIEGGPVLGIGVAVHAHLDGAGRHLDVADGVLGPARDGAGANLRRHFGPAVVLGVQTHRRLATAGAGPDAGAVGAVGHGHRLAGQLLVGRGRVVGELVAARVHRVRVDLVRQRGVVPLGVPARQVAILEARVGEQVARHRGRAPLRLLVDGGQQRGAAGGVIRDVPDHHAAAPLHGERGLRLDGGDAVVIDVADVVLVGRLRVPGDQGAIALVGRGRAAVERNAQHGLLLGEAAAEPVVQGLDGVVVRRVRLAAVVGHDVQEVHVGEGRRGDAAARVAIGDHGRGEQLAAAVHRRGQLAHQGREVVGRGARVRVLPVNVHAVQPGLVHVVHQVVDEGRARAGVGGQLLEAGVIAVIPSAHGDGDLDAPGVRCRDQRTEPAVTAARPGETALGIGDDEGVVDVGELVVLDGVHVAIPAGEIADHLGGERGLLVRGDGRLLGGIHRAGARRQRAQASSSEGQVSEGGYETGQGYVLSGCGCPGGNGFSALQGCRNRGESPDFRVTGVKK</sequence>
<dbReference type="EMBL" id="AAMD01000053">
    <property type="protein sequence ID" value="EAU66538.1"/>
    <property type="molecule type" value="Genomic_DNA"/>
</dbReference>
<dbReference type="Proteomes" id="UP000032702">
    <property type="component" value="Unassembled WGS sequence"/>
</dbReference>
<reference evidence="1 2" key="1">
    <citation type="submission" date="2006-04" db="EMBL/GenBank/DDBJ databases">
        <authorList>
            <person name="Nierman W.C."/>
        </authorList>
    </citation>
    <scope>NUCLEOTIDE SEQUENCE [LARGE SCALE GENOMIC DNA]</scope>
    <source>
        <strain evidence="1 2">DW4/3-1</strain>
    </source>
</reference>
<accession>Q091Y0</accession>
<dbReference type="AlphaFoldDB" id="Q091Y0"/>
<gene>
    <name evidence="1" type="ORF">STIAU_2498</name>
</gene>
<organism evidence="1 2">
    <name type="scientific">Stigmatella aurantiaca (strain DW4/3-1)</name>
    <dbReference type="NCBI Taxonomy" id="378806"/>
    <lineage>
        <taxon>Bacteria</taxon>
        <taxon>Pseudomonadati</taxon>
        <taxon>Myxococcota</taxon>
        <taxon>Myxococcia</taxon>
        <taxon>Myxococcales</taxon>
        <taxon>Cystobacterineae</taxon>
        <taxon>Archangiaceae</taxon>
        <taxon>Stigmatella</taxon>
    </lineage>
</organism>
<comment type="caution">
    <text evidence="1">The sequence shown here is derived from an EMBL/GenBank/DDBJ whole genome shotgun (WGS) entry which is preliminary data.</text>
</comment>
<name>Q091Y0_STIAD</name>
<evidence type="ECO:0000313" key="2">
    <source>
        <dbReference type="Proteomes" id="UP000032702"/>
    </source>
</evidence>
<evidence type="ECO:0000313" key="1">
    <source>
        <dbReference type="EMBL" id="EAU66538.1"/>
    </source>
</evidence>
<proteinExistence type="predicted"/>
<protein>
    <submittedName>
        <fullName evidence="1">Uncharacterized protein</fullName>
    </submittedName>
</protein>